<evidence type="ECO:0000259" key="4">
    <source>
        <dbReference type="PROSITE" id="PS50158"/>
    </source>
</evidence>
<keyword evidence="2" id="KW-0479">Metal-binding</keyword>
<dbReference type="SMART" id="SM00343">
    <property type="entry name" value="ZnF_C2HC"/>
    <property type="match status" value="1"/>
</dbReference>
<evidence type="ECO:0000256" key="3">
    <source>
        <dbReference type="SAM" id="MobiDB-lite"/>
    </source>
</evidence>
<dbReference type="InterPro" id="IPR001878">
    <property type="entry name" value="Znf_CCHC"/>
</dbReference>
<evidence type="ECO:0000256" key="1">
    <source>
        <dbReference type="ARBA" id="ARBA00022664"/>
    </source>
</evidence>
<dbReference type="Pfam" id="PF07727">
    <property type="entry name" value="RVT_2"/>
    <property type="match status" value="1"/>
</dbReference>
<dbReference type="PANTHER" id="PTHR11439:SF467">
    <property type="entry name" value="INTEGRASE CATALYTIC DOMAIN-CONTAINING PROTEIN"/>
    <property type="match status" value="1"/>
</dbReference>
<accession>A0A9Q3DXF2</accession>
<keyword evidence="2" id="KW-0862">Zinc</keyword>
<dbReference type="GO" id="GO:0008270">
    <property type="term" value="F:zinc ion binding"/>
    <property type="evidence" value="ECO:0007669"/>
    <property type="project" value="UniProtKB-KW"/>
</dbReference>
<protein>
    <recommendedName>
        <fullName evidence="4">CCHC-type domain-containing protein</fullName>
    </recommendedName>
</protein>
<evidence type="ECO:0000313" key="5">
    <source>
        <dbReference type="EMBL" id="MBW0511890.1"/>
    </source>
</evidence>
<feature type="compositionally biased region" description="Low complexity" evidence="3">
    <location>
        <begin position="270"/>
        <end position="284"/>
    </location>
</feature>
<dbReference type="OrthoDB" id="3255262at2759"/>
<dbReference type="CDD" id="cd09272">
    <property type="entry name" value="RNase_HI_RT_Ty1"/>
    <property type="match status" value="1"/>
</dbReference>
<keyword evidence="2" id="KW-0863">Zinc-finger</keyword>
<dbReference type="Pfam" id="PF00098">
    <property type="entry name" value="zf-CCHC"/>
    <property type="match status" value="1"/>
</dbReference>
<comment type="caution">
    <text evidence="5">The sequence shown here is derived from an EMBL/GenBank/DDBJ whole genome shotgun (WGS) entry which is preliminary data.</text>
</comment>
<dbReference type="Pfam" id="PF25597">
    <property type="entry name" value="SH3_retrovirus"/>
    <property type="match status" value="1"/>
</dbReference>
<feature type="region of interest" description="Disordered" evidence="3">
    <location>
        <begin position="249"/>
        <end position="289"/>
    </location>
</feature>
<dbReference type="EMBL" id="AVOT02022434">
    <property type="protein sequence ID" value="MBW0511890.1"/>
    <property type="molecule type" value="Genomic_DNA"/>
</dbReference>
<organism evidence="5 6">
    <name type="scientific">Austropuccinia psidii MF-1</name>
    <dbReference type="NCBI Taxonomy" id="1389203"/>
    <lineage>
        <taxon>Eukaryota</taxon>
        <taxon>Fungi</taxon>
        <taxon>Dikarya</taxon>
        <taxon>Basidiomycota</taxon>
        <taxon>Pucciniomycotina</taxon>
        <taxon>Pucciniomycetes</taxon>
        <taxon>Pucciniales</taxon>
        <taxon>Sphaerophragmiaceae</taxon>
        <taxon>Austropuccinia</taxon>
    </lineage>
</organism>
<dbReference type="GO" id="GO:0003676">
    <property type="term" value="F:nucleic acid binding"/>
    <property type="evidence" value="ECO:0007669"/>
    <property type="project" value="InterPro"/>
</dbReference>
<feature type="compositionally biased region" description="Pro residues" evidence="3">
    <location>
        <begin position="258"/>
        <end position="269"/>
    </location>
</feature>
<dbReference type="InterPro" id="IPR057670">
    <property type="entry name" value="SH3_retrovirus"/>
</dbReference>
<dbReference type="AlphaFoldDB" id="A0A9Q3DXF2"/>
<dbReference type="PROSITE" id="PS00141">
    <property type="entry name" value="ASP_PROTEASE"/>
    <property type="match status" value="1"/>
</dbReference>
<dbReference type="GO" id="GO:0006397">
    <property type="term" value="P:mRNA processing"/>
    <property type="evidence" value="ECO:0007669"/>
    <property type="project" value="UniProtKB-KW"/>
</dbReference>
<evidence type="ECO:0000256" key="2">
    <source>
        <dbReference type="PROSITE-ProRule" id="PRU00047"/>
    </source>
</evidence>
<gene>
    <name evidence="5" type="ORF">O181_051605</name>
</gene>
<dbReference type="PROSITE" id="PS50158">
    <property type="entry name" value="ZF_CCHC"/>
    <property type="match status" value="1"/>
</dbReference>
<dbReference type="InterPro" id="IPR013103">
    <property type="entry name" value="RVT_2"/>
</dbReference>
<keyword evidence="1" id="KW-0507">mRNA processing</keyword>
<dbReference type="Gene3D" id="4.10.60.10">
    <property type="entry name" value="Zinc finger, CCHC-type"/>
    <property type="match status" value="1"/>
</dbReference>
<dbReference type="Proteomes" id="UP000765509">
    <property type="component" value="Unassembled WGS sequence"/>
</dbReference>
<dbReference type="InterPro" id="IPR036875">
    <property type="entry name" value="Znf_CCHC_sf"/>
</dbReference>
<evidence type="ECO:0000313" key="6">
    <source>
        <dbReference type="Proteomes" id="UP000765509"/>
    </source>
</evidence>
<sequence>MTNNSKALDLSNLNLQDNNDIISRADKQAEILHRFSQLAEKIQPRLAIDGANFNTWSRNMIETWVACFMDDGNYFDNTDRDPDHCRNLIALSFIQNSTERALFESVTSRIIMPNARKVYQAIKNRFSKSSWSSIIRHATTIFNPTDQSHNIIKHAISLGETIQAIESQLGPLDSNKVMTLSLFFSVPTMQSQITAALDTRLAANPSLQINMEDILDIIQQVSNSPKHPLNHDDLQLSKIDTLRAQPLKGKSRIDGQNIPPPHTPSPPPNSFSKFNPSYSSSPISQRPEGWKKKWLTPQNPCFYCGEAGHWAPECPAKTKAARARLHSTQPKPTVASLGTVPSLENNEALLDSGATHSVVGNLSLFMNVRRINMRLSVASSHQFNVDAIGDIHLLTPEGPLIVHGVLYCKDICEPGLWPFAFKHATWIYNRTLHVDSKQTPYEIVSKKKPSLLPLRTFGAKSYIHDHNYRKDLSPRAVIGYHLGIAPDSKGWLFWIPESKRIARAASVRFDEGNFFPYNISSKGFAMSIQAENLFDPSMIKEIERQDSFISTINHAHDLCDVIPNTYNDALSSNEKIRWQEAITEELNSMYQEEVFEKVSIREALKEVPHDSILSTKWVFVKKYKPERYKARLVARGFKQIHGINFDETFAPTPTFGALRLLFSVACTNNWPIRTFDVKVAFLHSLIDKPVYVWPPKGMDIPKHTILKLRKALYGTKQAARCWWLHLKEILSRIGFTPNGEDQSTYCYETDQGKAILWIHVDDGVLTASSDSILKEISHELDRALKVKWDTSISSLVGISIEQTTHGYEFSQKDLILKLLALNGSNITAKSPLPANCDLRSNKTDKMDKEYLRRIGMLLYIAQGSRPDICYAVNYLARFSMATDNSHWQALEHLIAYLRGTMDNKLVISKERQETTDITCYVDANWGGEGNRSNHGFLIVHGKNPISWQSKRQATVAASTAQAEYIALSFAARECLWLSNLFGNFLNDKSPLMLSDNKTAIGIAKECISRKQTRHLIREFNLINEYLVKKKLDLKWISSKDQLADILTKSVGPVTTKNFTNFLNQT</sequence>
<name>A0A9Q3DXF2_9BASI</name>
<reference evidence="5" key="1">
    <citation type="submission" date="2021-03" db="EMBL/GenBank/DDBJ databases">
        <title>Draft genome sequence of rust myrtle Austropuccinia psidii MF-1, a brazilian biotype.</title>
        <authorList>
            <person name="Quecine M.C."/>
            <person name="Pachon D.M.R."/>
            <person name="Bonatelli M.L."/>
            <person name="Correr F.H."/>
            <person name="Franceschini L.M."/>
            <person name="Leite T.F."/>
            <person name="Margarido G.R.A."/>
            <person name="Almeida C.A."/>
            <person name="Ferrarezi J.A."/>
            <person name="Labate C.A."/>
        </authorList>
    </citation>
    <scope>NUCLEOTIDE SEQUENCE</scope>
    <source>
        <strain evidence="5">MF-1</strain>
    </source>
</reference>
<dbReference type="SUPFAM" id="SSF57756">
    <property type="entry name" value="Retrovirus zinc finger-like domains"/>
    <property type="match status" value="1"/>
</dbReference>
<dbReference type="GO" id="GO:0006508">
    <property type="term" value="P:proteolysis"/>
    <property type="evidence" value="ECO:0007669"/>
    <property type="project" value="InterPro"/>
</dbReference>
<feature type="domain" description="CCHC-type" evidence="4">
    <location>
        <begin position="301"/>
        <end position="315"/>
    </location>
</feature>
<dbReference type="GO" id="GO:0004190">
    <property type="term" value="F:aspartic-type endopeptidase activity"/>
    <property type="evidence" value="ECO:0007669"/>
    <property type="project" value="InterPro"/>
</dbReference>
<dbReference type="PANTHER" id="PTHR11439">
    <property type="entry name" value="GAG-POL-RELATED RETROTRANSPOSON"/>
    <property type="match status" value="1"/>
</dbReference>
<keyword evidence="6" id="KW-1185">Reference proteome</keyword>
<proteinExistence type="predicted"/>
<dbReference type="InterPro" id="IPR001969">
    <property type="entry name" value="Aspartic_peptidase_AS"/>
</dbReference>